<evidence type="ECO:0008006" key="3">
    <source>
        <dbReference type="Google" id="ProtNLM"/>
    </source>
</evidence>
<sequence length="211" mass="22660">MKPIRELLSQVEVATELLSQAADEYRQGVSKLRRDPHVSAQGRTAHRQELRQTIRGKVEELAPTASQALVDAATAVEEEMRRLSRAREVSDAVLRVSLALEASHPGDIIGALAEDRDIDGLLAVRQVLPSVADRFASRPGDRLPFIEQHREAVDHALAGVAREGSPAATALGLKAAVRDASERYVSAVRYATQPDESGALSVALSDAMVAG</sequence>
<evidence type="ECO:0000313" key="2">
    <source>
        <dbReference type="Proteomes" id="UP001240447"/>
    </source>
</evidence>
<organism evidence="1 2">
    <name type="scientific">Nocardioides massiliensis</name>
    <dbReference type="NCBI Taxonomy" id="1325935"/>
    <lineage>
        <taxon>Bacteria</taxon>
        <taxon>Bacillati</taxon>
        <taxon>Actinomycetota</taxon>
        <taxon>Actinomycetes</taxon>
        <taxon>Propionibacteriales</taxon>
        <taxon>Nocardioidaceae</taxon>
        <taxon>Nocardioides</taxon>
    </lineage>
</organism>
<reference evidence="1 2" key="1">
    <citation type="submission" date="2023-07" db="EMBL/GenBank/DDBJ databases">
        <title>Sequencing the genomes of 1000 actinobacteria strains.</title>
        <authorList>
            <person name="Klenk H.-P."/>
        </authorList>
    </citation>
    <scope>NUCLEOTIDE SEQUENCE [LARGE SCALE GENOMIC DNA]</scope>
    <source>
        <strain evidence="1 2">GD13</strain>
    </source>
</reference>
<dbReference type="RefSeq" id="WP_068116626.1">
    <property type="nucleotide sequence ID" value="NZ_CCXJ01000035.1"/>
</dbReference>
<comment type="caution">
    <text evidence="1">The sequence shown here is derived from an EMBL/GenBank/DDBJ whole genome shotgun (WGS) entry which is preliminary data.</text>
</comment>
<name>A0ABT9NRH8_9ACTN</name>
<dbReference type="Proteomes" id="UP001240447">
    <property type="component" value="Unassembled WGS sequence"/>
</dbReference>
<proteinExistence type="predicted"/>
<protein>
    <recommendedName>
        <fullName evidence="3">DUF222 domain-containing protein</fullName>
    </recommendedName>
</protein>
<evidence type="ECO:0000313" key="1">
    <source>
        <dbReference type="EMBL" id="MDP9822779.1"/>
    </source>
</evidence>
<gene>
    <name evidence="1" type="ORF">J2S59_002588</name>
</gene>
<keyword evidence="2" id="KW-1185">Reference proteome</keyword>
<dbReference type="EMBL" id="JAUSQM010000001">
    <property type="protein sequence ID" value="MDP9822779.1"/>
    <property type="molecule type" value="Genomic_DNA"/>
</dbReference>
<accession>A0ABT9NRH8</accession>